<dbReference type="EMBL" id="RKST01000012">
    <property type="protein sequence ID" value="RUM97344.1"/>
    <property type="molecule type" value="Genomic_DNA"/>
</dbReference>
<evidence type="ECO:0000256" key="1">
    <source>
        <dbReference type="SAM" id="Phobius"/>
    </source>
</evidence>
<evidence type="ECO:0000313" key="3">
    <source>
        <dbReference type="Proteomes" id="UP000281647"/>
    </source>
</evidence>
<feature type="transmembrane region" description="Helical" evidence="1">
    <location>
        <begin position="37"/>
        <end position="55"/>
    </location>
</feature>
<reference evidence="2 3" key="1">
    <citation type="submission" date="2018-11" db="EMBL/GenBank/DDBJ databases">
        <title>Pseudaminobacter arsenicus sp. nov., an arsenic-resistant bacterium isolated from arsenic-rich aquifers.</title>
        <authorList>
            <person name="Mu Y."/>
        </authorList>
    </citation>
    <scope>NUCLEOTIDE SEQUENCE [LARGE SCALE GENOMIC DNA]</scope>
    <source>
        <strain evidence="2 3">CB3</strain>
    </source>
</reference>
<proteinExistence type="predicted"/>
<keyword evidence="3" id="KW-1185">Reference proteome</keyword>
<comment type="caution">
    <text evidence="2">The sequence shown here is derived from an EMBL/GenBank/DDBJ whole genome shotgun (WGS) entry which is preliminary data.</text>
</comment>
<feature type="transmembrane region" description="Helical" evidence="1">
    <location>
        <begin position="12"/>
        <end position="30"/>
    </location>
</feature>
<protein>
    <submittedName>
        <fullName evidence="2">Uncharacterized protein</fullName>
    </submittedName>
</protein>
<dbReference type="Pfam" id="PF19602">
    <property type="entry name" value="DUF6107"/>
    <property type="match status" value="1"/>
</dbReference>
<keyword evidence="1" id="KW-1133">Transmembrane helix</keyword>
<dbReference type="RefSeq" id="WP_128625152.1">
    <property type="nucleotide sequence ID" value="NZ_ML133511.1"/>
</dbReference>
<accession>A0A432V5B1</accession>
<dbReference type="InterPro" id="IPR046089">
    <property type="entry name" value="DUF6107"/>
</dbReference>
<sequence length="118" mass="12389">MTDLTEAAWLWLAKGAGAVAGSAISLAYILPHGRREAAARFAVGVVCGMVFGGTVGLKIANELGLQDRIGPGELVLMGSAVASLCAWWALGFAARTLQHGSLGRLLQKNRIKEDADER</sequence>
<dbReference type="Proteomes" id="UP000281647">
    <property type="component" value="Unassembled WGS sequence"/>
</dbReference>
<keyword evidence="1" id="KW-0812">Transmembrane</keyword>
<name>A0A432V5B1_9HYPH</name>
<gene>
    <name evidence="2" type="ORF">EET67_13350</name>
</gene>
<feature type="transmembrane region" description="Helical" evidence="1">
    <location>
        <begin position="75"/>
        <end position="94"/>
    </location>
</feature>
<dbReference type="OrthoDB" id="7906947at2"/>
<dbReference type="AlphaFoldDB" id="A0A432V5B1"/>
<keyword evidence="1" id="KW-0472">Membrane</keyword>
<organism evidence="2 3">
    <name type="scientific">Borborobacter arsenicus</name>
    <dbReference type="NCBI Taxonomy" id="1851146"/>
    <lineage>
        <taxon>Bacteria</taxon>
        <taxon>Pseudomonadati</taxon>
        <taxon>Pseudomonadota</taxon>
        <taxon>Alphaproteobacteria</taxon>
        <taxon>Hyphomicrobiales</taxon>
        <taxon>Phyllobacteriaceae</taxon>
        <taxon>Borborobacter</taxon>
    </lineage>
</organism>
<evidence type="ECO:0000313" key="2">
    <source>
        <dbReference type="EMBL" id="RUM97344.1"/>
    </source>
</evidence>